<reference evidence="1" key="1">
    <citation type="submission" date="2013-11" db="EMBL/GenBank/DDBJ databases">
        <title>Genome sequence of the fusiform rust pathogen reveals effectors for host alternation and coevolution with pine.</title>
        <authorList>
            <consortium name="DOE Joint Genome Institute"/>
            <person name="Smith K."/>
            <person name="Pendleton A."/>
            <person name="Kubisiak T."/>
            <person name="Anderson C."/>
            <person name="Salamov A."/>
            <person name="Aerts A."/>
            <person name="Riley R."/>
            <person name="Clum A."/>
            <person name="Lindquist E."/>
            <person name="Ence D."/>
            <person name="Campbell M."/>
            <person name="Kronenberg Z."/>
            <person name="Feau N."/>
            <person name="Dhillon B."/>
            <person name="Hamelin R."/>
            <person name="Burleigh J."/>
            <person name="Smith J."/>
            <person name="Yandell M."/>
            <person name="Nelson C."/>
            <person name="Grigoriev I."/>
            <person name="Davis J."/>
        </authorList>
    </citation>
    <scope>NUCLEOTIDE SEQUENCE</scope>
    <source>
        <strain evidence="1">G11</strain>
    </source>
</reference>
<keyword evidence="2" id="KW-1185">Reference proteome</keyword>
<proteinExistence type="predicted"/>
<protein>
    <submittedName>
        <fullName evidence="1">Uncharacterized protein</fullName>
    </submittedName>
</protein>
<organism evidence="1 2">
    <name type="scientific">Cronartium quercuum f. sp. fusiforme G11</name>
    <dbReference type="NCBI Taxonomy" id="708437"/>
    <lineage>
        <taxon>Eukaryota</taxon>
        <taxon>Fungi</taxon>
        <taxon>Dikarya</taxon>
        <taxon>Basidiomycota</taxon>
        <taxon>Pucciniomycotina</taxon>
        <taxon>Pucciniomycetes</taxon>
        <taxon>Pucciniales</taxon>
        <taxon>Coleosporiaceae</taxon>
        <taxon>Cronartium</taxon>
    </lineage>
</organism>
<evidence type="ECO:0000313" key="1">
    <source>
        <dbReference type="EMBL" id="KAG0148909.1"/>
    </source>
</evidence>
<dbReference type="EMBL" id="MU167232">
    <property type="protein sequence ID" value="KAG0148909.1"/>
    <property type="molecule type" value="Genomic_DNA"/>
</dbReference>
<dbReference type="AlphaFoldDB" id="A0A9P6NRH3"/>
<dbReference type="Proteomes" id="UP000886653">
    <property type="component" value="Unassembled WGS sequence"/>
</dbReference>
<sequence length="178" mass="20072">MFQPCEKESVALGLMKNLHITHVTGLVYPLRVLERKVSHAITLRQTLQVWCDAVKCYTAPCDESYEVSDDGQIYCGTNTKDWGSYYSWCEPKSCTSGGCKDLHFFLLLLLSNAPKQFLKLTRKPLMIDEKFKYESDHLPRGFDCVAENAPQKSSYLCSSYYNAGQSGATPACKKCKKA</sequence>
<name>A0A9P6NRH3_9BASI</name>
<evidence type="ECO:0000313" key="2">
    <source>
        <dbReference type="Proteomes" id="UP000886653"/>
    </source>
</evidence>
<accession>A0A9P6NRH3</accession>
<comment type="caution">
    <text evidence="1">The sequence shown here is derived from an EMBL/GenBank/DDBJ whole genome shotgun (WGS) entry which is preliminary data.</text>
</comment>
<gene>
    <name evidence="1" type="ORF">CROQUDRAFT_691452</name>
</gene>